<organism evidence="2">
    <name type="scientific">Aegilops tauschii</name>
    <name type="common">Tausch's goatgrass</name>
    <name type="synonym">Aegilops squarrosa</name>
    <dbReference type="NCBI Taxonomy" id="37682"/>
    <lineage>
        <taxon>Eukaryota</taxon>
        <taxon>Viridiplantae</taxon>
        <taxon>Streptophyta</taxon>
        <taxon>Embryophyta</taxon>
        <taxon>Tracheophyta</taxon>
        <taxon>Spermatophyta</taxon>
        <taxon>Magnoliopsida</taxon>
        <taxon>Liliopsida</taxon>
        <taxon>Poales</taxon>
        <taxon>Poaceae</taxon>
        <taxon>BOP clade</taxon>
        <taxon>Pooideae</taxon>
        <taxon>Triticodae</taxon>
        <taxon>Triticeae</taxon>
        <taxon>Triticinae</taxon>
        <taxon>Aegilops</taxon>
    </lineage>
</organism>
<dbReference type="PANTHER" id="PTHR32153">
    <property type="entry name" value="OJ000223_09.16 PROTEIN"/>
    <property type="match status" value="1"/>
</dbReference>
<reference evidence="2" key="1">
    <citation type="submission" date="2015-06" db="UniProtKB">
        <authorList>
            <consortium name="EnsemblPlants"/>
        </authorList>
    </citation>
    <scope>IDENTIFICATION</scope>
</reference>
<dbReference type="AlphaFoldDB" id="M8BGJ9"/>
<dbReference type="Pfam" id="PF24758">
    <property type="entry name" value="LRR_At5g56370"/>
    <property type="match status" value="1"/>
</dbReference>
<name>M8BGJ9_AEGTA</name>
<feature type="domain" description="F-box/LRR-repeat protein 15/At3g58940/PEG3-like LRR" evidence="1">
    <location>
        <begin position="145"/>
        <end position="247"/>
    </location>
</feature>
<dbReference type="InterPro" id="IPR036047">
    <property type="entry name" value="F-box-like_dom_sf"/>
</dbReference>
<dbReference type="InterPro" id="IPR055411">
    <property type="entry name" value="LRR_FXL15/At3g58940/PEG3-like"/>
</dbReference>
<evidence type="ECO:0000259" key="1">
    <source>
        <dbReference type="Pfam" id="PF24758"/>
    </source>
</evidence>
<accession>M8BGJ9</accession>
<evidence type="ECO:0000313" key="2">
    <source>
        <dbReference type="EnsemblPlants" id="EMT20853"/>
    </source>
</evidence>
<dbReference type="SUPFAM" id="SSF52047">
    <property type="entry name" value="RNI-like"/>
    <property type="match status" value="1"/>
</dbReference>
<dbReference type="Gene3D" id="3.80.10.10">
    <property type="entry name" value="Ribonuclease Inhibitor"/>
    <property type="match status" value="1"/>
</dbReference>
<dbReference type="InterPro" id="IPR032675">
    <property type="entry name" value="LRR_dom_sf"/>
</dbReference>
<dbReference type="EnsemblPlants" id="EMT20853">
    <property type="protein sequence ID" value="EMT20853"/>
    <property type="gene ID" value="F775_18316"/>
</dbReference>
<dbReference type="InterPro" id="IPR044997">
    <property type="entry name" value="F-box_plant"/>
</dbReference>
<sequence>MVNGSCPKQEDNGDDRLSNLPEHILLTIIDRLDIREAARTSVLSGDAFNCNNDEIVRGNEAVVKVTKSILARRDLSRNTIQFLCMTFFLREDDPILIGHAVAHAMATQKVEIAEFTILTERDNMFCDDNDLVIYGRRFMLFFDACPNAFGGLTRLNLENLRFGESDIPNVLNTCKRLNHLGLFYCDSGSWTVLQVEHAQLSELAIVNCCFERIELNSLPKLTRIIFEGWISFEDQLSFGYVPLLDTVSLTNASLSWHKMIKLSKFLRRTPSVKCLKLGFNSEKPIMSSFVADLGSTRMSDGKAGICVPPIKIWDHLCEMKTDAKERKSLSYSENKGAEWESSGTAFQHQSLVTLAIFGFRARDYMMNYVRRVMETAVNLKDVFLYDRLMCEKCRNVLSQFPPKWKQDCVEKFITNGINSSAIMQFQTIGYLRPDHVDKLWFL</sequence>
<protein>
    <recommendedName>
        <fullName evidence="1">F-box/LRR-repeat protein 15/At3g58940/PEG3-like LRR domain-containing protein</fullName>
    </recommendedName>
</protein>
<proteinExistence type="predicted"/>
<dbReference type="SUPFAM" id="SSF81383">
    <property type="entry name" value="F-box domain"/>
    <property type="match status" value="1"/>
</dbReference>
<dbReference type="ExpressionAtlas" id="M8BGJ9">
    <property type="expression patterns" value="baseline"/>
</dbReference>